<dbReference type="RefSeq" id="WP_317833212.1">
    <property type="nucleotide sequence ID" value="NZ_CP136920.1"/>
</dbReference>
<keyword evidence="6" id="KW-1185">Reference proteome</keyword>
<dbReference type="KEGG" id="puo:RZN69_20175"/>
<gene>
    <name evidence="5" type="ORF">RZN69_20175</name>
</gene>
<dbReference type="GO" id="GO:0043190">
    <property type="term" value="C:ATP-binding cassette (ABC) transporter complex"/>
    <property type="evidence" value="ECO:0007669"/>
    <property type="project" value="InterPro"/>
</dbReference>
<keyword evidence="2" id="KW-0813">Transport</keyword>
<dbReference type="Pfam" id="PF00496">
    <property type="entry name" value="SBP_bac_5"/>
    <property type="match status" value="1"/>
</dbReference>
<dbReference type="PANTHER" id="PTHR30290:SF9">
    <property type="entry name" value="OLIGOPEPTIDE-BINDING PROTEIN APPA"/>
    <property type="match status" value="1"/>
</dbReference>
<dbReference type="GO" id="GO:1904680">
    <property type="term" value="F:peptide transmembrane transporter activity"/>
    <property type="evidence" value="ECO:0007669"/>
    <property type="project" value="TreeGrafter"/>
</dbReference>
<dbReference type="CDD" id="cd08500">
    <property type="entry name" value="PBP2_NikA_DppA_OppA_like_4"/>
    <property type="match status" value="1"/>
</dbReference>
<name>A0AAQ3LAG1_9BACT</name>
<evidence type="ECO:0000313" key="5">
    <source>
        <dbReference type="EMBL" id="WOO40944.1"/>
    </source>
</evidence>
<dbReference type="PROSITE" id="PS51257">
    <property type="entry name" value="PROKAR_LIPOPROTEIN"/>
    <property type="match status" value="1"/>
</dbReference>
<feature type="domain" description="Solute-binding protein family 5" evidence="4">
    <location>
        <begin position="97"/>
        <end position="502"/>
    </location>
</feature>
<evidence type="ECO:0000313" key="6">
    <source>
        <dbReference type="Proteomes" id="UP001304300"/>
    </source>
</evidence>
<dbReference type="PROSITE" id="PS01040">
    <property type="entry name" value="SBP_BACTERIAL_5"/>
    <property type="match status" value="1"/>
</dbReference>
<protein>
    <submittedName>
        <fullName evidence="5">ABC transporter substrate-binding protein</fullName>
    </submittedName>
</protein>
<dbReference type="GO" id="GO:0015833">
    <property type="term" value="P:peptide transport"/>
    <property type="evidence" value="ECO:0007669"/>
    <property type="project" value="TreeGrafter"/>
</dbReference>
<reference evidence="5 6" key="1">
    <citation type="submission" date="2023-10" db="EMBL/GenBank/DDBJ databases">
        <title>Rubellicoccus peritrichatus gen. nov., sp. nov., isolated from an algae of coral reef tank.</title>
        <authorList>
            <person name="Luo J."/>
        </authorList>
    </citation>
    <scope>NUCLEOTIDE SEQUENCE [LARGE SCALE GENOMIC DNA]</scope>
    <source>
        <strain evidence="5 6">CR14</strain>
    </source>
</reference>
<evidence type="ECO:0000256" key="3">
    <source>
        <dbReference type="ARBA" id="ARBA00022729"/>
    </source>
</evidence>
<evidence type="ECO:0000256" key="1">
    <source>
        <dbReference type="ARBA" id="ARBA00005695"/>
    </source>
</evidence>
<dbReference type="PANTHER" id="PTHR30290">
    <property type="entry name" value="PERIPLASMIC BINDING COMPONENT OF ABC TRANSPORTER"/>
    <property type="match status" value="1"/>
</dbReference>
<dbReference type="EMBL" id="CP136920">
    <property type="protein sequence ID" value="WOO40944.1"/>
    <property type="molecule type" value="Genomic_DNA"/>
</dbReference>
<comment type="similarity">
    <text evidence="1">Belongs to the bacterial solute-binding protein 5 family.</text>
</comment>
<dbReference type="SUPFAM" id="SSF53850">
    <property type="entry name" value="Periplasmic binding protein-like II"/>
    <property type="match status" value="1"/>
</dbReference>
<dbReference type="Gene3D" id="3.10.105.10">
    <property type="entry name" value="Dipeptide-binding Protein, Domain 3"/>
    <property type="match status" value="1"/>
</dbReference>
<organism evidence="5 6">
    <name type="scientific">Rubellicoccus peritrichatus</name>
    <dbReference type="NCBI Taxonomy" id="3080537"/>
    <lineage>
        <taxon>Bacteria</taxon>
        <taxon>Pseudomonadati</taxon>
        <taxon>Verrucomicrobiota</taxon>
        <taxon>Opitutia</taxon>
        <taxon>Puniceicoccales</taxon>
        <taxon>Cerasicoccaceae</taxon>
        <taxon>Rubellicoccus</taxon>
    </lineage>
</organism>
<dbReference type="InterPro" id="IPR000914">
    <property type="entry name" value="SBP_5_dom"/>
</dbReference>
<evidence type="ECO:0000259" key="4">
    <source>
        <dbReference type="Pfam" id="PF00496"/>
    </source>
</evidence>
<accession>A0AAQ3LAG1</accession>
<evidence type="ECO:0000256" key="2">
    <source>
        <dbReference type="ARBA" id="ARBA00022448"/>
    </source>
</evidence>
<dbReference type="InterPro" id="IPR039424">
    <property type="entry name" value="SBP_5"/>
</dbReference>
<proteinExistence type="inferred from homology"/>
<dbReference type="InterPro" id="IPR023765">
    <property type="entry name" value="SBP_5_CS"/>
</dbReference>
<sequence length="607" mass="69282">MIILKERTVRLWLGITLAVLLAGCSKPPKVKRGEFPLPEGVEVAECETGKYGGAFVISETTEPKTFNFLVPADQSSNLAQSRFQEGLVGWDPMETKTIPALATSWEIADDKKTYTFHLRKGVKWNDGEPFTADDVIFTFDAIFAEEEDPDTGEMKPRFPSRYIAQYTFGGKRLEYRKVDDYTVEFFTPNIYSPFINDIGFVAIFPKHKLYDSYLDGTLLEQWSSQTAIDHPEELVGTGPFKVFSYKPGERIVFEANPHYWRADRDGNRLPYLDFLVTKFVKDANTQTILFATGELDAAAISATDEAWVRMGEETYDFTLYNRGPAPSIGFMWFNLNPGENDEGVPYVKPYKLKWFKDKRFRQAVMYAFDREGIAKGVYFGRAEPLDSVISQGNPKWHNPNVRKYRRDMDKARALLKDAGFTWDAEDNLIGPKGNPVEIELMLFEGSQRITEMATTLKQDLAELGINLRLSYVDFGVVIQKLDNTFDYEMSVIGWGSSAGATDPSGGKSLYISSGIYHVWHPKQETPATEWEARIDELMNAQEQTFDESERIKFFGEIQEIFAEEAPLFFMMTPYGYSGIKNKWNNVRVPPSGTLIWNIDELWTEEVE</sequence>
<dbReference type="Proteomes" id="UP001304300">
    <property type="component" value="Chromosome"/>
</dbReference>
<dbReference type="Gene3D" id="3.40.190.10">
    <property type="entry name" value="Periplasmic binding protein-like II"/>
    <property type="match status" value="1"/>
</dbReference>
<keyword evidence="3" id="KW-0732">Signal</keyword>
<dbReference type="PIRSF" id="PIRSF002741">
    <property type="entry name" value="MppA"/>
    <property type="match status" value="1"/>
</dbReference>
<dbReference type="InterPro" id="IPR030678">
    <property type="entry name" value="Peptide/Ni-bd"/>
</dbReference>
<dbReference type="GO" id="GO:0030288">
    <property type="term" value="C:outer membrane-bounded periplasmic space"/>
    <property type="evidence" value="ECO:0007669"/>
    <property type="project" value="UniProtKB-ARBA"/>
</dbReference>
<dbReference type="AlphaFoldDB" id="A0AAQ3LAG1"/>